<gene>
    <name evidence="2" type="ORF">ACHAW5_005396</name>
</gene>
<organism evidence="2 3">
    <name type="scientific">Stephanodiscus triporus</name>
    <dbReference type="NCBI Taxonomy" id="2934178"/>
    <lineage>
        <taxon>Eukaryota</taxon>
        <taxon>Sar</taxon>
        <taxon>Stramenopiles</taxon>
        <taxon>Ochrophyta</taxon>
        <taxon>Bacillariophyta</taxon>
        <taxon>Coscinodiscophyceae</taxon>
        <taxon>Thalassiosirophycidae</taxon>
        <taxon>Stephanodiscales</taxon>
        <taxon>Stephanodiscaceae</taxon>
        <taxon>Stephanodiscus</taxon>
    </lineage>
</organism>
<evidence type="ECO:0000313" key="3">
    <source>
        <dbReference type="Proteomes" id="UP001530315"/>
    </source>
</evidence>
<feature type="transmembrane region" description="Helical" evidence="1">
    <location>
        <begin position="68"/>
        <end position="86"/>
    </location>
</feature>
<dbReference type="EMBL" id="JALLAZ020000931">
    <property type="protein sequence ID" value="KAL3784373.1"/>
    <property type="molecule type" value="Genomic_DNA"/>
</dbReference>
<dbReference type="AlphaFoldDB" id="A0ABD3P8P7"/>
<accession>A0ABD3P8P7</accession>
<reference evidence="2 3" key="1">
    <citation type="submission" date="2024-10" db="EMBL/GenBank/DDBJ databases">
        <title>Updated reference genomes for cyclostephanoid diatoms.</title>
        <authorList>
            <person name="Roberts W.R."/>
            <person name="Alverson A.J."/>
        </authorList>
    </citation>
    <scope>NUCLEOTIDE SEQUENCE [LARGE SCALE GENOMIC DNA]</scope>
    <source>
        <strain evidence="2 3">AJA276-08</strain>
    </source>
</reference>
<comment type="caution">
    <text evidence="2">The sequence shown here is derived from an EMBL/GenBank/DDBJ whole genome shotgun (WGS) entry which is preliminary data.</text>
</comment>
<keyword evidence="1" id="KW-0472">Membrane</keyword>
<sequence>MNYNPGYNTRGASPPLSYYFLPRQRLNTLLLVHSIASFTIGGVGYLNPGAAQLFFSMESDRERGVGRILTRLFCSLIFAQGIMILRARHINDPEIKRAFIRAYFVCFLCSSLALIYEHVSNEGIVDGKFFGTMKILVMLGLTVGYGWFVFMQPPIVYSLSGSRGY</sequence>
<feature type="transmembrane region" description="Helical" evidence="1">
    <location>
        <begin position="29"/>
        <end position="48"/>
    </location>
</feature>
<proteinExistence type="predicted"/>
<feature type="transmembrane region" description="Helical" evidence="1">
    <location>
        <begin position="136"/>
        <end position="159"/>
    </location>
</feature>
<protein>
    <submittedName>
        <fullName evidence="2">Uncharacterized protein</fullName>
    </submittedName>
</protein>
<dbReference type="Proteomes" id="UP001530315">
    <property type="component" value="Unassembled WGS sequence"/>
</dbReference>
<feature type="transmembrane region" description="Helical" evidence="1">
    <location>
        <begin position="98"/>
        <end position="116"/>
    </location>
</feature>
<keyword evidence="1" id="KW-1133">Transmembrane helix</keyword>
<name>A0ABD3P8P7_9STRA</name>
<keyword evidence="3" id="KW-1185">Reference proteome</keyword>
<evidence type="ECO:0000313" key="2">
    <source>
        <dbReference type="EMBL" id="KAL3784373.1"/>
    </source>
</evidence>
<keyword evidence="1" id="KW-0812">Transmembrane</keyword>
<evidence type="ECO:0000256" key="1">
    <source>
        <dbReference type="SAM" id="Phobius"/>
    </source>
</evidence>